<dbReference type="EMBL" id="JANEYF010002401">
    <property type="protein sequence ID" value="KAJ8947026.1"/>
    <property type="molecule type" value="Genomic_DNA"/>
</dbReference>
<keyword evidence="3" id="KW-1185">Reference proteome</keyword>
<evidence type="ECO:0008006" key="4">
    <source>
        <dbReference type="Google" id="ProtNLM"/>
    </source>
</evidence>
<evidence type="ECO:0000256" key="1">
    <source>
        <dbReference type="SAM" id="MobiDB-lite"/>
    </source>
</evidence>
<comment type="caution">
    <text evidence="2">The sequence shown here is derived from an EMBL/GenBank/DDBJ whole genome shotgun (WGS) entry which is preliminary data.</text>
</comment>
<dbReference type="Proteomes" id="UP001162156">
    <property type="component" value="Unassembled WGS sequence"/>
</dbReference>
<proteinExistence type="predicted"/>
<gene>
    <name evidence="2" type="ORF">NQ314_008697</name>
</gene>
<name>A0AAV8Y7U9_9CUCU</name>
<evidence type="ECO:0000313" key="2">
    <source>
        <dbReference type="EMBL" id="KAJ8947026.1"/>
    </source>
</evidence>
<reference evidence="2" key="1">
    <citation type="journal article" date="2023" name="Insect Mol. Biol.">
        <title>Genome sequencing provides insights into the evolution of gene families encoding plant cell wall-degrading enzymes in longhorned beetles.</title>
        <authorList>
            <person name="Shin N.R."/>
            <person name="Okamura Y."/>
            <person name="Kirsch R."/>
            <person name="Pauchet Y."/>
        </authorList>
    </citation>
    <scope>NUCLEOTIDE SEQUENCE</scope>
    <source>
        <strain evidence="2">RBIC_L_NR</strain>
    </source>
</reference>
<evidence type="ECO:0000313" key="3">
    <source>
        <dbReference type="Proteomes" id="UP001162156"/>
    </source>
</evidence>
<protein>
    <recommendedName>
        <fullName evidence="4">DUF4817 domain-containing protein</fullName>
    </recommendedName>
</protein>
<feature type="region of interest" description="Disordered" evidence="1">
    <location>
        <begin position="1"/>
        <end position="23"/>
    </location>
</feature>
<sequence length="173" mass="20293">MSNSDTSSDEDYDEDEDMSNVRHADYTQEQKIVSAVWVHEKQFNGQTYEDLRNNFYLRFKRPPPKSKTLARWEHRLFTQKISRPKKDRIQKASRRLMHIPYIKASFREKPNLTLSERAIQLGLSRSGLHRIIKNDLKESDLRPQNETVDGEIENNSESKHDISTCINSAISDN</sequence>
<feature type="compositionally biased region" description="Acidic residues" evidence="1">
    <location>
        <begin position="7"/>
        <end position="18"/>
    </location>
</feature>
<organism evidence="2 3">
    <name type="scientific">Rhamnusium bicolor</name>
    <dbReference type="NCBI Taxonomy" id="1586634"/>
    <lineage>
        <taxon>Eukaryota</taxon>
        <taxon>Metazoa</taxon>
        <taxon>Ecdysozoa</taxon>
        <taxon>Arthropoda</taxon>
        <taxon>Hexapoda</taxon>
        <taxon>Insecta</taxon>
        <taxon>Pterygota</taxon>
        <taxon>Neoptera</taxon>
        <taxon>Endopterygota</taxon>
        <taxon>Coleoptera</taxon>
        <taxon>Polyphaga</taxon>
        <taxon>Cucujiformia</taxon>
        <taxon>Chrysomeloidea</taxon>
        <taxon>Cerambycidae</taxon>
        <taxon>Lepturinae</taxon>
        <taxon>Rhagiini</taxon>
        <taxon>Rhamnusium</taxon>
    </lineage>
</organism>
<dbReference type="AlphaFoldDB" id="A0AAV8Y7U9"/>
<accession>A0AAV8Y7U9</accession>